<accession>A0ABR3IVT2</accession>
<dbReference type="Proteomes" id="UP001556367">
    <property type="component" value="Unassembled WGS sequence"/>
</dbReference>
<keyword evidence="3" id="KW-0547">Nucleotide-binding</keyword>
<dbReference type="InterPro" id="IPR004843">
    <property type="entry name" value="Calcineurin-like_PHP"/>
</dbReference>
<feature type="domain" description="5'-Nucleotidase C-terminal" evidence="5">
    <location>
        <begin position="339"/>
        <end position="522"/>
    </location>
</feature>
<evidence type="ECO:0000313" key="6">
    <source>
        <dbReference type="EMBL" id="KAL0947321.1"/>
    </source>
</evidence>
<dbReference type="SUPFAM" id="SSF55816">
    <property type="entry name" value="5'-nucleotidase (syn. UDP-sugar hydrolase), C-terminal domain"/>
    <property type="match status" value="1"/>
</dbReference>
<comment type="caution">
    <text evidence="6">The sequence shown here is derived from an EMBL/GenBank/DDBJ whole genome shotgun (WGS) entry which is preliminary data.</text>
</comment>
<dbReference type="SUPFAM" id="SSF56300">
    <property type="entry name" value="Metallo-dependent phosphatases"/>
    <property type="match status" value="1"/>
</dbReference>
<sequence length="683" mass="75722">MSTETLYIAHWNDVYRVGPQKLDSKSKDTIDVTQFCAQLQDVCAGWKNNGLNLFSGDVFAPSVESSITRGSHMVPVMNELAPDVSLVGNHDFDFGYGHLCKLIGATTFPWLLSNIIDTDTSRVPESLHEFQVFERSGLKIGVIGLVEKEWIGTVATWPPNFVYKDMAEAGLDLSRRLRDPQGEYKCDLIVALTHARIPNDVAVAKQLSAFSPSTQQKSPIRDVHGVDLILGGHDHLYYIARGVDSWEDYDINQKVLGAEEDHGDVLVAKSGTDFRDFSEITLQLERSPPGSVRGTVIKKITGKRHIIKPGSKSSPTMSHIVEKVLSSVGSTLKAPVCRTTVPINLQSQLIRTEECASSNWFADVVRHAYDDALCVKGCGGSDGVFICAGTLRGDSVYGPGVITLGDIMEILPFEDPLVVLELDGAAIWDALEAAFSTWPAQEGRFPVISGFRVSWDSRKPPGERVLGVWLLKEVAESDTGHDDGHANSHALTDGAPILREKTGRQYKIVTREYMAQGHDGFTPLLGHKYLIDDECGQLMSTIVRRYLLGSQFVAKMARLANISWISPLTSPTQEAISREQTRREAMGVVHRPHIVKHESSSLSIKDKWKHAASLALHWSRSKRHYQDQINISTNEHMSEIDPIDGEKMRRGEAVEWRPADEVDKDLLTISPEVDGRLKDEGRE</sequence>
<evidence type="ECO:0000256" key="3">
    <source>
        <dbReference type="RuleBase" id="RU362119"/>
    </source>
</evidence>
<organism evidence="6 7">
    <name type="scientific">Hohenbuehelia grisea</name>
    <dbReference type="NCBI Taxonomy" id="104357"/>
    <lineage>
        <taxon>Eukaryota</taxon>
        <taxon>Fungi</taxon>
        <taxon>Dikarya</taxon>
        <taxon>Basidiomycota</taxon>
        <taxon>Agaricomycotina</taxon>
        <taxon>Agaricomycetes</taxon>
        <taxon>Agaricomycetidae</taxon>
        <taxon>Agaricales</taxon>
        <taxon>Pleurotineae</taxon>
        <taxon>Pleurotaceae</taxon>
        <taxon>Hohenbuehelia</taxon>
    </lineage>
</organism>
<dbReference type="PRINTS" id="PR01607">
    <property type="entry name" value="APYRASEFAMLY"/>
</dbReference>
<evidence type="ECO:0000313" key="7">
    <source>
        <dbReference type="Proteomes" id="UP001556367"/>
    </source>
</evidence>
<keyword evidence="3" id="KW-0378">Hydrolase</keyword>
<comment type="similarity">
    <text evidence="1 3">Belongs to the 5'-nucleotidase family.</text>
</comment>
<dbReference type="InterPro" id="IPR006179">
    <property type="entry name" value="5_nucleotidase/apyrase"/>
</dbReference>
<keyword evidence="2" id="KW-0732">Signal</keyword>
<dbReference type="Pfam" id="PF00149">
    <property type="entry name" value="Metallophos"/>
    <property type="match status" value="1"/>
</dbReference>
<feature type="domain" description="Calcineurin-like phosphoesterase" evidence="4">
    <location>
        <begin position="53"/>
        <end position="236"/>
    </location>
</feature>
<evidence type="ECO:0000256" key="1">
    <source>
        <dbReference type="ARBA" id="ARBA00006654"/>
    </source>
</evidence>
<dbReference type="InterPro" id="IPR008334">
    <property type="entry name" value="5'-Nucleotdase_C"/>
</dbReference>
<reference evidence="7" key="1">
    <citation type="submission" date="2024-06" db="EMBL/GenBank/DDBJ databases">
        <title>Multi-omics analyses provide insights into the biosynthesis of the anticancer antibiotic pleurotin in Hohenbuehelia grisea.</title>
        <authorList>
            <person name="Weaver J.A."/>
            <person name="Alberti F."/>
        </authorList>
    </citation>
    <scope>NUCLEOTIDE SEQUENCE [LARGE SCALE GENOMIC DNA]</scope>
    <source>
        <strain evidence="7">T-177</strain>
    </source>
</reference>
<evidence type="ECO:0000256" key="2">
    <source>
        <dbReference type="ARBA" id="ARBA00022729"/>
    </source>
</evidence>
<evidence type="ECO:0000259" key="4">
    <source>
        <dbReference type="Pfam" id="PF00149"/>
    </source>
</evidence>
<evidence type="ECO:0008006" key="8">
    <source>
        <dbReference type="Google" id="ProtNLM"/>
    </source>
</evidence>
<proteinExistence type="inferred from homology"/>
<dbReference type="InterPro" id="IPR029052">
    <property type="entry name" value="Metallo-depent_PP-like"/>
</dbReference>
<name>A0ABR3IVT2_9AGAR</name>
<dbReference type="Gene3D" id="3.60.21.10">
    <property type="match status" value="1"/>
</dbReference>
<dbReference type="PANTHER" id="PTHR11575">
    <property type="entry name" value="5'-NUCLEOTIDASE-RELATED"/>
    <property type="match status" value="1"/>
</dbReference>
<gene>
    <name evidence="6" type="ORF">HGRIS_013440</name>
</gene>
<dbReference type="Pfam" id="PF02872">
    <property type="entry name" value="5_nucleotid_C"/>
    <property type="match status" value="1"/>
</dbReference>
<dbReference type="InterPro" id="IPR036907">
    <property type="entry name" value="5'-Nucleotdase_C_sf"/>
</dbReference>
<dbReference type="EMBL" id="JASNQZ010000015">
    <property type="protein sequence ID" value="KAL0947321.1"/>
    <property type="molecule type" value="Genomic_DNA"/>
</dbReference>
<protein>
    <recommendedName>
        <fullName evidence="8">Metallo-dependent phosphatase</fullName>
    </recommendedName>
</protein>
<keyword evidence="7" id="KW-1185">Reference proteome</keyword>
<dbReference type="Gene3D" id="3.90.780.10">
    <property type="entry name" value="5'-Nucleotidase, C-terminal domain"/>
    <property type="match status" value="1"/>
</dbReference>
<evidence type="ECO:0000259" key="5">
    <source>
        <dbReference type="Pfam" id="PF02872"/>
    </source>
</evidence>
<dbReference type="PANTHER" id="PTHR11575:SF48">
    <property type="entry name" value="5'-NUCLEOTIDASE"/>
    <property type="match status" value="1"/>
</dbReference>